<keyword evidence="3" id="KW-1185">Reference proteome</keyword>
<dbReference type="Gene3D" id="2.160.20.80">
    <property type="entry name" value="E3 ubiquitin-protein ligase SopA"/>
    <property type="match status" value="1"/>
</dbReference>
<evidence type="ECO:0000256" key="1">
    <source>
        <dbReference type="SAM" id="SignalP"/>
    </source>
</evidence>
<organism evidence="2 3">
    <name type="scientific">Pseudoduganella guangdongensis</name>
    <dbReference type="NCBI Taxonomy" id="2692179"/>
    <lineage>
        <taxon>Bacteria</taxon>
        <taxon>Pseudomonadati</taxon>
        <taxon>Pseudomonadota</taxon>
        <taxon>Betaproteobacteria</taxon>
        <taxon>Burkholderiales</taxon>
        <taxon>Oxalobacteraceae</taxon>
        <taxon>Telluria group</taxon>
        <taxon>Pseudoduganella</taxon>
    </lineage>
</organism>
<dbReference type="Pfam" id="PF00805">
    <property type="entry name" value="Pentapeptide"/>
    <property type="match status" value="1"/>
</dbReference>
<dbReference type="PANTHER" id="PTHR14136:SF17">
    <property type="entry name" value="BTB_POZ DOMAIN-CONTAINING PROTEIN KCTD9"/>
    <property type="match status" value="1"/>
</dbReference>
<dbReference type="InterPro" id="IPR001646">
    <property type="entry name" value="5peptide_repeat"/>
</dbReference>
<dbReference type="InterPro" id="IPR051082">
    <property type="entry name" value="Pentapeptide-BTB/POZ_domain"/>
</dbReference>
<gene>
    <name evidence="2" type="ORF">GTP41_24390</name>
</gene>
<protein>
    <submittedName>
        <fullName evidence="2">Pentapeptide repeat-containing protein</fullName>
    </submittedName>
</protein>
<dbReference type="AlphaFoldDB" id="A0A6N9HP87"/>
<feature type="signal peptide" evidence="1">
    <location>
        <begin position="1"/>
        <end position="21"/>
    </location>
</feature>
<dbReference type="EMBL" id="WWCJ01000026">
    <property type="protein sequence ID" value="MYN05239.1"/>
    <property type="molecule type" value="Genomic_DNA"/>
</dbReference>
<accession>A0A6N9HP87</accession>
<reference evidence="2 3" key="1">
    <citation type="submission" date="2019-12" db="EMBL/GenBank/DDBJ databases">
        <title>Novel species isolated from a subtropical stream in China.</title>
        <authorList>
            <person name="Lu H."/>
        </authorList>
    </citation>
    <scope>NUCLEOTIDE SEQUENCE [LARGE SCALE GENOMIC DNA]</scope>
    <source>
        <strain evidence="2 3">DS3</strain>
    </source>
</reference>
<sequence length="197" mass="21942">MVTRRAICAFLLSCLSPVGLADSCRKSYKDSCLLLQKLGEIEEGTLPELPHKRPNYDDPEPLGVTFFRTRLENRKLANLTLPRTFFGRSEVRKVSFENTDLSESTLCWNDFTGVNFSKATLANADLRATTFVKVRFNQADLRGADLRRSSFEACSFVGADFSGAIANREQQADLTLSKRQFAQVSWTDNDGDEPGGG</sequence>
<comment type="caution">
    <text evidence="2">The sequence shown here is derived from an EMBL/GenBank/DDBJ whole genome shotgun (WGS) entry which is preliminary data.</text>
</comment>
<dbReference type="SUPFAM" id="SSF141571">
    <property type="entry name" value="Pentapeptide repeat-like"/>
    <property type="match status" value="1"/>
</dbReference>
<dbReference type="Proteomes" id="UP000448575">
    <property type="component" value="Unassembled WGS sequence"/>
</dbReference>
<proteinExistence type="predicted"/>
<dbReference type="PANTHER" id="PTHR14136">
    <property type="entry name" value="BTB_POZ DOMAIN-CONTAINING PROTEIN KCTD9"/>
    <property type="match status" value="1"/>
</dbReference>
<evidence type="ECO:0000313" key="3">
    <source>
        <dbReference type="Proteomes" id="UP000448575"/>
    </source>
</evidence>
<keyword evidence="1" id="KW-0732">Signal</keyword>
<evidence type="ECO:0000313" key="2">
    <source>
        <dbReference type="EMBL" id="MYN05239.1"/>
    </source>
</evidence>
<name>A0A6N9HP87_9BURK</name>
<feature type="chain" id="PRO_5026757475" evidence="1">
    <location>
        <begin position="22"/>
        <end position="197"/>
    </location>
</feature>